<feature type="region of interest" description="Disordered" evidence="1">
    <location>
        <begin position="258"/>
        <end position="280"/>
    </location>
</feature>
<proteinExistence type="predicted"/>
<dbReference type="EMBL" id="QEAO01000025">
    <property type="protein sequence ID" value="TPX32869.1"/>
    <property type="molecule type" value="Genomic_DNA"/>
</dbReference>
<evidence type="ECO:0000256" key="1">
    <source>
        <dbReference type="SAM" id="MobiDB-lite"/>
    </source>
</evidence>
<feature type="transmembrane region" description="Helical" evidence="2">
    <location>
        <begin position="52"/>
        <end position="81"/>
    </location>
</feature>
<evidence type="ECO:0000313" key="4">
    <source>
        <dbReference type="Proteomes" id="UP000319731"/>
    </source>
</evidence>
<reference evidence="3 4" key="1">
    <citation type="journal article" date="2019" name="Sci. Rep.">
        <title>Comparative genomics of chytrid fungi reveal insights into the obligate biotrophic and pathogenic lifestyle of Synchytrium endobioticum.</title>
        <authorList>
            <person name="van de Vossenberg B.T.L.H."/>
            <person name="Warris S."/>
            <person name="Nguyen H.D.T."/>
            <person name="van Gent-Pelzer M.P.E."/>
            <person name="Joly D.L."/>
            <person name="van de Geest H.C."/>
            <person name="Bonants P.J.M."/>
            <person name="Smith D.S."/>
            <person name="Levesque C.A."/>
            <person name="van der Lee T.A.J."/>
        </authorList>
    </citation>
    <scope>NUCLEOTIDE SEQUENCE [LARGE SCALE GENOMIC DNA]</scope>
    <source>
        <strain evidence="3 4">JEL517</strain>
    </source>
</reference>
<gene>
    <name evidence="3" type="ORF">SmJEL517_g04050</name>
</gene>
<keyword evidence="2" id="KW-0472">Membrane</keyword>
<feature type="transmembrane region" description="Helical" evidence="2">
    <location>
        <begin position="87"/>
        <end position="107"/>
    </location>
</feature>
<dbReference type="AlphaFoldDB" id="A0A507C1D2"/>
<comment type="caution">
    <text evidence="3">The sequence shown here is derived from an EMBL/GenBank/DDBJ whole genome shotgun (WGS) entry which is preliminary data.</text>
</comment>
<name>A0A507C1D2_9FUNG</name>
<protein>
    <submittedName>
        <fullName evidence="3">Uncharacterized protein</fullName>
    </submittedName>
</protein>
<feature type="transmembrane region" description="Helical" evidence="2">
    <location>
        <begin position="20"/>
        <end position="40"/>
    </location>
</feature>
<keyword evidence="4" id="KW-1185">Reference proteome</keyword>
<keyword evidence="2" id="KW-1133">Transmembrane helix</keyword>
<dbReference type="OrthoDB" id="2140419at2759"/>
<keyword evidence="2" id="KW-0812">Transmembrane</keyword>
<dbReference type="Proteomes" id="UP000319731">
    <property type="component" value="Unassembled WGS sequence"/>
</dbReference>
<feature type="transmembrane region" description="Helical" evidence="2">
    <location>
        <begin position="164"/>
        <end position="183"/>
    </location>
</feature>
<evidence type="ECO:0000256" key="2">
    <source>
        <dbReference type="SAM" id="Phobius"/>
    </source>
</evidence>
<dbReference type="GeneID" id="42005275"/>
<dbReference type="RefSeq" id="XP_031023998.1">
    <property type="nucleotide sequence ID" value="XM_031169978.1"/>
</dbReference>
<sequence length="366" mass="40944">MSTLDFTSTVTLSDLQKSNFTSFFWGCTVFWQTRVVIDALRLYHRKRKSRSWVIYVMNALQAISMLIKTLSAAIYAIILGLDCDARAWMMNVFLVVAVEAIYGLLLVKLLLFTPFRRAAQVFFGIAVSVHFLLVLSGTIMSTDSINLTTGLCGNKYPILYKQQYTIEAIIEAVTFGLLIHGLTQQSSDAFAIFEQLRNNEHLRVFAAMIFITLKIIFTYTPITSFDASVLTHSVDTARSALVCWALNREDHKVTAALEKSMSTDPSRRLGPKGPQPDITESHIEKSVGWNITGGQRRQRNGNMDAVKSRYDTEDWEGFEAGASIVIAEESPPAKRKEGAGVPDSRWTLTIDETIEEKSSAEQSSRS</sequence>
<feature type="transmembrane region" description="Helical" evidence="2">
    <location>
        <begin position="119"/>
        <end position="140"/>
    </location>
</feature>
<accession>A0A507C1D2</accession>
<feature type="region of interest" description="Disordered" evidence="1">
    <location>
        <begin position="328"/>
        <end position="366"/>
    </location>
</feature>
<organism evidence="3 4">
    <name type="scientific">Synchytrium microbalum</name>
    <dbReference type="NCBI Taxonomy" id="1806994"/>
    <lineage>
        <taxon>Eukaryota</taxon>
        <taxon>Fungi</taxon>
        <taxon>Fungi incertae sedis</taxon>
        <taxon>Chytridiomycota</taxon>
        <taxon>Chytridiomycota incertae sedis</taxon>
        <taxon>Chytridiomycetes</taxon>
        <taxon>Synchytriales</taxon>
        <taxon>Synchytriaceae</taxon>
        <taxon>Synchytrium</taxon>
    </lineage>
</organism>
<feature type="transmembrane region" description="Helical" evidence="2">
    <location>
        <begin position="204"/>
        <end position="222"/>
    </location>
</feature>
<evidence type="ECO:0000313" key="3">
    <source>
        <dbReference type="EMBL" id="TPX32869.1"/>
    </source>
</evidence>